<protein>
    <recommendedName>
        <fullName evidence="4">TMhelix containing protein</fullName>
    </recommendedName>
</protein>
<reference evidence="2 3" key="1">
    <citation type="submission" date="2024-04" db="EMBL/GenBank/DDBJ databases">
        <title>genome sequences of Mucor flavus KT1a and Helicostylum pulchrum KT1b strains isolation_sourced from the surface of a dry-aged beef.</title>
        <authorList>
            <person name="Toyotome T."/>
            <person name="Hosono M."/>
            <person name="Torimaru M."/>
            <person name="Fukuda K."/>
            <person name="Mikami N."/>
        </authorList>
    </citation>
    <scope>NUCLEOTIDE SEQUENCE [LARGE SCALE GENOMIC DNA]</scope>
    <source>
        <strain evidence="2 3">KT1b</strain>
    </source>
</reference>
<comment type="caution">
    <text evidence="2">The sequence shown here is derived from an EMBL/GenBank/DDBJ whole genome shotgun (WGS) entry which is preliminary data.</text>
</comment>
<evidence type="ECO:0000256" key="1">
    <source>
        <dbReference type="SAM" id="Phobius"/>
    </source>
</evidence>
<evidence type="ECO:0000313" key="2">
    <source>
        <dbReference type="EMBL" id="GAA5796087.1"/>
    </source>
</evidence>
<keyword evidence="1" id="KW-0812">Transmembrane</keyword>
<accession>A0ABP9XPR8</accession>
<name>A0ABP9XPR8_9FUNG</name>
<gene>
    <name evidence="2" type="ORF">HPULCUR_001456</name>
</gene>
<evidence type="ECO:0008006" key="4">
    <source>
        <dbReference type="Google" id="ProtNLM"/>
    </source>
</evidence>
<evidence type="ECO:0000313" key="3">
    <source>
        <dbReference type="Proteomes" id="UP001476247"/>
    </source>
</evidence>
<sequence length="95" mass="10175">MNKKHLNPKSGSTMLAFIGLTLVAAITSTVLLNIYANDVTGGVSFFLEELTIKAAILIAACYGPTWIQVNSIENNGSKTEIDGDLEANQEPNPNH</sequence>
<organism evidence="2 3">
    <name type="scientific">Helicostylum pulchrum</name>
    <dbReference type="NCBI Taxonomy" id="562976"/>
    <lineage>
        <taxon>Eukaryota</taxon>
        <taxon>Fungi</taxon>
        <taxon>Fungi incertae sedis</taxon>
        <taxon>Mucoromycota</taxon>
        <taxon>Mucoromycotina</taxon>
        <taxon>Mucoromycetes</taxon>
        <taxon>Mucorales</taxon>
        <taxon>Mucorineae</taxon>
        <taxon>Mucoraceae</taxon>
        <taxon>Helicostylum</taxon>
    </lineage>
</organism>
<proteinExistence type="predicted"/>
<keyword evidence="1" id="KW-0472">Membrane</keyword>
<dbReference type="Proteomes" id="UP001476247">
    <property type="component" value="Unassembled WGS sequence"/>
</dbReference>
<keyword evidence="1" id="KW-1133">Transmembrane helix</keyword>
<keyword evidence="3" id="KW-1185">Reference proteome</keyword>
<feature type="transmembrane region" description="Helical" evidence="1">
    <location>
        <begin position="12"/>
        <end position="36"/>
    </location>
</feature>
<dbReference type="EMBL" id="BAABUJ010000005">
    <property type="protein sequence ID" value="GAA5796087.1"/>
    <property type="molecule type" value="Genomic_DNA"/>
</dbReference>